<dbReference type="Gene3D" id="3.30.300.20">
    <property type="match status" value="1"/>
</dbReference>
<dbReference type="PANTHER" id="PTHR34352">
    <property type="entry name" value="PROTEIN YHFA"/>
    <property type="match status" value="1"/>
</dbReference>
<dbReference type="OrthoDB" id="4864805at2"/>
<protein>
    <submittedName>
        <fullName evidence="1">OsmC family protein</fullName>
    </submittedName>
</protein>
<evidence type="ECO:0000313" key="1">
    <source>
        <dbReference type="EMBL" id="KAA5831917.1"/>
    </source>
</evidence>
<gene>
    <name evidence="1" type="ORF">F1721_19050</name>
</gene>
<dbReference type="Proteomes" id="UP000323946">
    <property type="component" value="Unassembled WGS sequence"/>
</dbReference>
<dbReference type="AlphaFoldDB" id="A0A5M7BUQ7"/>
<dbReference type="SUPFAM" id="SSF82784">
    <property type="entry name" value="OsmC-like"/>
    <property type="match status" value="1"/>
</dbReference>
<evidence type="ECO:0000313" key="2">
    <source>
        <dbReference type="Proteomes" id="UP000323946"/>
    </source>
</evidence>
<keyword evidence="2" id="KW-1185">Reference proteome</keyword>
<comment type="caution">
    <text evidence="1">The sequence shown here is derived from an EMBL/GenBank/DDBJ whole genome shotgun (WGS) entry which is preliminary data.</text>
</comment>
<proteinExistence type="predicted"/>
<sequence>MSSTPVEVTRTGQHAFLATNPRGGQVAIGREDAPDAFTPGELLLAAIAACSAVTSENMLVRRLGEDAELTVHADRTTVPEDKHKFARVQVGFDVDLSAIEDDGDRAKLVEAVERAITKYCTVSRSVEEGTPIDLTLPS</sequence>
<organism evidence="1 2">
    <name type="scientific">Saccharopolyspora hirsuta</name>
    <dbReference type="NCBI Taxonomy" id="1837"/>
    <lineage>
        <taxon>Bacteria</taxon>
        <taxon>Bacillati</taxon>
        <taxon>Actinomycetota</taxon>
        <taxon>Actinomycetes</taxon>
        <taxon>Pseudonocardiales</taxon>
        <taxon>Pseudonocardiaceae</taxon>
        <taxon>Saccharopolyspora</taxon>
    </lineage>
</organism>
<dbReference type="Pfam" id="PF02566">
    <property type="entry name" value="OsmC"/>
    <property type="match status" value="1"/>
</dbReference>
<dbReference type="PANTHER" id="PTHR34352:SF1">
    <property type="entry name" value="PROTEIN YHFA"/>
    <property type="match status" value="1"/>
</dbReference>
<accession>A0A5M7BUQ7</accession>
<dbReference type="InterPro" id="IPR036102">
    <property type="entry name" value="OsmC/Ohrsf"/>
</dbReference>
<reference evidence="1 2" key="1">
    <citation type="submission" date="2019-09" db="EMBL/GenBank/DDBJ databases">
        <title>Draft genome sequence of the thermophilic Saccharopolyspora hirsuta VKM Ac-666T.</title>
        <authorList>
            <person name="Lobastova T.G."/>
            <person name="Fokina V."/>
            <person name="Bragin E.Y."/>
            <person name="Shtratnikova V.Y."/>
            <person name="Starodumova I.P."/>
            <person name="Tarlachkov S.V."/>
            <person name="Donova M.V."/>
        </authorList>
    </citation>
    <scope>NUCLEOTIDE SEQUENCE [LARGE SCALE GENOMIC DNA]</scope>
    <source>
        <strain evidence="1 2">VKM Ac-666</strain>
    </source>
</reference>
<dbReference type="SMR" id="A0A5M7BUQ7"/>
<dbReference type="RefSeq" id="WP_150068057.1">
    <property type="nucleotide sequence ID" value="NZ_VWPH01000008.1"/>
</dbReference>
<name>A0A5M7BUQ7_SACHI</name>
<dbReference type="InterPro" id="IPR003718">
    <property type="entry name" value="OsmC/Ohr_fam"/>
</dbReference>
<dbReference type="InterPro" id="IPR015946">
    <property type="entry name" value="KH_dom-like_a/b"/>
</dbReference>
<dbReference type="EMBL" id="VWPH01000008">
    <property type="protein sequence ID" value="KAA5831917.1"/>
    <property type="molecule type" value="Genomic_DNA"/>
</dbReference>